<evidence type="ECO:0000259" key="1">
    <source>
        <dbReference type="Pfam" id="PF13280"/>
    </source>
</evidence>
<gene>
    <name evidence="2" type="ORF">R4146_07240</name>
</gene>
<comment type="caution">
    <text evidence="2">The sequence shown here is derived from an EMBL/GenBank/DDBJ whole genome shotgun (WGS) entry which is preliminary data.</text>
</comment>
<organism evidence="2 3">
    <name type="scientific">Nicoliella lavandulae</name>
    <dbReference type="NCBI Taxonomy" id="3082954"/>
    <lineage>
        <taxon>Bacteria</taxon>
        <taxon>Bacillati</taxon>
        <taxon>Bacillota</taxon>
        <taxon>Bacilli</taxon>
        <taxon>Lactobacillales</taxon>
        <taxon>Lactobacillaceae</taxon>
        <taxon>Nicoliella</taxon>
    </lineage>
</organism>
<dbReference type="Proteomes" id="UP001370590">
    <property type="component" value="Unassembled WGS sequence"/>
</dbReference>
<name>A0ABU8SM08_9LACO</name>
<dbReference type="PANTHER" id="PTHR34580">
    <property type="match status" value="1"/>
</dbReference>
<dbReference type="InterPro" id="IPR026881">
    <property type="entry name" value="WYL_dom"/>
</dbReference>
<dbReference type="RefSeq" id="WP_339960788.1">
    <property type="nucleotide sequence ID" value="NZ_JAWMWH010000003.1"/>
</dbReference>
<sequence>MPPIKFSQDELLSIIFAYDMLDSLSDIPFPVNPKRVKDKLVKYLPDVNKVQLNDLKQRLLFVSLDKRVFPNHLKTILSFVIQKVDIKIEYERIQKIDHFTVRPIGIYTYNNFWYVVGFVFKTNEYRIFRIDRVNNITPTHVKHSSPIMNLTEWINHNRSHAKKLSIKISVTKVGYNQLTNYWILSGDKQFINDHWEITFNCYRSHLQFIVRVLLSLGSEVVVLSPPSVIRSIQNEINKMGNIY</sequence>
<evidence type="ECO:0000313" key="2">
    <source>
        <dbReference type="EMBL" id="MEJ6400936.1"/>
    </source>
</evidence>
<proteinExistence type="predicted"/>
<dbReference type="Pfam" id="PF13280">
    <property type="entry name" value="WYL"/>
    <property type="match status" value="1"/>
</dbReference>
<dbReference type="InterPro" id="IPR051534">
    <property type="entry name" value="CBASS_pafABC_assoc_protein"/>
</dbReference>
<feature type="domain" description="WYL" evidence="1">
    <location>
        <begin position="72"/>
        <end position="137"/>
    </location>
</feature>
<dbReference type="EMBL" id="JAWMWH010000003">
    <property type="protein sequence ID" value="MEJ6400936.1"/>
    <property type="molecule type" value="Genomic_DNA"/>
</dbReference>
<dbReference type="PANTHER" id="PTHR34580:SF9">
    <property type="entry name" value="SLL5097 PROTEIN"/>
    <property type="match status" value="1"/>
</dbReference>
<accession>A0ABU8SM08</accession>
<reference evidence="2 3" key="1">
    <citation type="submission" date="2023-10" db="EMBL/GenBank/DDBJ databases">
        <title>Nicoliella lavandulae sp. nov. isolated from Lavandula angustifolia flowers.</title>
        <authorList>
            <person name="Alcantara C."/>
            <person name="Zuniga M."/>
            <person name="Landete J.M."/>
            <person name="Monedero V."/>
        </authorList>
    </citation>
    <scope>NUCLEOTIDE SEQUENCE [LARGE SCALE GENOMIC DNA]</scope>
    <source>
        <strain evidence="2 3">Es01</strain>
    </source>
</reference>
<keyword evidence="3" id="KW-1185">Reference proteome</keyword>
<dbReference type="PROSITE" id="PS52050">
    <property type="entry name" value="WYL"/>
    <property type="match status" value="1"/>
</dbReference>
<protein>
    <submittedName>
        <fullName evidence="2">WYL domain-containing protein</fullName>
    </submittedName>
</protein>
<evidence type="ECO:0000313" key="3">
    <source>
        <dbReference type="Proteomes" id="UP001370590"/>
    </source>
</evidence>